<dbReference type="GO" id="GO:0032299">
    <property type="term" value="C:ribonuclease H2 complex"/>
    <property type="evidence" value="ECO:0007669"/>
    <property type="project" value="InterPro"/>
</dbReference>
<dbReference type="FunCoup" id="A0A6P7FGX5">
    <property type="interactions" value="103"/>
</dbReference>
<protein>
    <submittedName>
        <fullName evidence="3">Uncharacterized protein LOC114330175</fullName>
    </submittedName>
</protein>
<dbReference type="RefSeq" id="XP_028135299.1">
    <property type="nucleotide sequence ID" value="XM_028279498.1"/>
</dbReference>
<proteinExistence type="predicted"/>
<reference evidence="3" key="1">
    <citation type="submission" date="2025-04" db="UniProtKB">
        <authorList>
            <consortium name="RefSeq"/>
        </authorList>
    </citation>
    <scope>IDENTIFICATION</scope>
    <source>
        <tissue evidence="3">Whole insect</tissue>
    </source>
</reference>
<dbReference type="Gene3D" id="2.40.128.680">
    <property type="match status" value="1"/>
</dbReference>
<gene>
    <name evidence="3" type="primary">LOC114330175</name>
</gene>
<organism evidence="3">
    <name type="scientific">Diabrotica virgifera virgifera</name>
    <name type="common">western corn rootworm</name>
    <dbReference type="NCBI Taxonomy" id="50390"/>
    <lineage>
        <taxon>Eukaryota</taxon>
        <taxon>Metazoa</taxon>
        <taxon>Ecdysozoa</taxon>
        <taxon>Arthropoda</taxon>
        <taxon>Hexapoda</taxon>
        <taxon>Insecta</taxon>
        <taxon>Pterygota</taxon>
        <taxon>Neoptera</taxon>
        <taxon>Endopterygota</taxon>
        <taxon>Coleoptera</taxon>
        <taxon>Polyphaga</taxon>
        <taxon>Cucujiformia</taxon>
        <taxon>Chrysomeloidea</taxon>
        <taxon>Chrysomelidae</taxon>
        <taxon>Galerucinae</taxon>
        <taxon>Diabroticina</taxon>
        <taxon>Diabroticites</taxon>
        <taxon>Diabrotica</taxon>
    </lineage>
</organism>
<dbReference type="InParanoid" id="A0A6P7FGX5"/>
<keyword evidence="2" id="KW-1185">Reference proteome</keyword>
<dbReference type="Proteomes" id="UP001652700">
    <property type="component" value="Unplaced"/>
</dbReference>
<dbReference type="CDD" id="cd09271">
    <property type="entry name" value="RNase_H2-C"/>
    <property type="match status" value="1"/>
</dbReference>
<dbReference type="InterPro" id="IPR013924">
    <property type="entry name" value="RNase_H2_suC"/>
</dbReference>
<reference evidence="1" key="2">
    <citation type="submission" date="2025-05" db="UniProtKB">
        <authorList>
            <consortium name="EnsemblMetazoa"/>
        </authorList>
    </citation>
    <scope>IDENTIFICATION</scope>
</reference>
<dbReference type="AlphaFoldDB" id="A0A6P7FGX5"/>
<evidence type="ECO:0000313" key="1">
    <source>
        <dbReference type="EnsemblMetazoa" id="XP_028135299.1"/>
    </source>
</evidence>
<evidence type="ECO:0000313" key="2">
    <source>
        <dbReference type="Proteomes" id="UP001652700"/>
    </source>
</evidence>
<sequence length="137" mass="15801">MATIHIHSGKNNLDCKNRTSNIQSVPFKVHADCDAKVNNFFNNYIKADENEQLTSSFRGYPLKGKHVNLPDGYFGLVLHESIRPETEKCDRKLYVTNMFSQLTHWNWDKQPSKNDTIVQALDWIDIAEALHSPILEE</sequence>
<dbReference type="PANTHER" id="PTHR47204">
    <property type="entry name" value="OS02G0168900 PROTEIN"/>
    <property type="match status" value="1"/>
</dbReference>
<dbReference type="EnsemblMetazoa" id="XM_028279498.2">
    <property type="protein sequence ID" value="XP_028135299.1"/>
    <property type="gene ID" value="LOC114330175"/>
</dbReference>
<dbReference type="Pfam" id="PF08615">
    <property type="entry name" value="RNase_H2_suC"/>
    <property type="match status" value="1"/>
</dbReference>
<accession>A0A6P7FGX5</accession>
<dbReference type="KEGG" id="dvv:114330175"/>
<dbReference type="PANTHER" id="PTHR47204:SF1">
    <property type="entry name" value="RIBONUCLEASE H2 SUBUNIT C"/>
    <property type="match status" value="1"/>
</dbReference>
<dbReference type="OrthoDB" id="6222486at2759"/>
<dbReference type="GeneID" id="114330175"/>
<name>A0A6P7FGX5_DIAVI</name>
<evidence type="ECO:0000313" key="3">
    <source>
        <dbReference type="RefSeq" id="XP_028135299.1"/>
    </source>
</evidence>
<dbReference type="GO" id="GO:0006401">
    <property type="term" value="P:RNA catabolic process"/>
    <property type="evidence" value="ECO:0007669"/>
    <property type="project" value="InterPro"/>
</dbReference>